<dbReference type="Pfam" id="PF02129">
    <property type="entry name" value="Peptidase_S15"/>
    <property type="match status" value="1"/>
</dbReference>
<dbReference type="InterPro" id="IPR008979">
    <property type="entry name" value="Galactose-bd-like_sf"/>
</dbReference>
<feature type="signal peptide" evidence="3">
    <location>
        <begin position="1"/>
        <end position="27"/>
    </location>
</feature>
<dbReference type="PANTHER" id="PTHR22946">
    <property type="entry name" value="DIENELACTONE HYDROLASE DOMAIN-CONTAINING PROTEIN-RELATED"/>
    <property type="match status" value="1"/>
</dbReference>
<dbReference type="Gene3D" id="2.60.120.260">
    <property type="entry name" value="Galactose-binding domain-like"/>
    <property type="match status" value="1"/>
</dbReference>
<keyword evidence="3" id="KW-0732">Signal</keyword>
<dbReference type="RefSeq" id="WP_378487404.1">
    <property type="nucleotide sequence ID" value="NZ_JBHUFB010000020.1"/>
</dbReference>
<comment type="similarity">
    <text evidence="1">Belongs to the AB hydrolase superfamily.</text>
</comment>
<evidence type="ECO:0000256" key="2">
    <source>
        <dbReference type="ARBA" id="ARBA00022801"/>
    </source>
</evidence>
<comment type="caution">
    <text evidence="5">The sequence shown here is derived from an EMBL/GenBank/DDBJ whole genome shotgun (WGS) entry which is preliminary data.</text>
</comment>
<proteinExistence type="inferred from homology"/>
<evidence type="ECO:0000313" key="6">
    <source>
        <dbReference type="Proteomes" id="UP001597286"/>
    </source>
</evidence>
<dbReference type="InterPro" id="IPR050261">
    <property type="entry name" value="FrsA_esterase"/>
</dbReference>
<dbReference type="InterPro" id="IPR013736">
    <property type="entry name" value="Xaa-Pro_dipept_C"/>
</dbReference>
<dbReference type="EMBL" id="JBHUFB010000020">
    <property type="protein sequence ID" value="MFD1814950.1"/>
    <property type="molecule type" value="Genomic_DNA"/>
</dbReference>
<evidence type="ECO:0000259" key="4">
    <source>
        <dbReference type="SMART" id="SM00939"/>
    </source>
</evidence>
<keyword evidence="6" id="KW-1185">Reference proteome</keyword>
<dbReference type="PANTHER" id="PTHR22946:SF9">
    <property type="entry name" value="POLYKETIDE TRANSFERASE AF380"/>
    <property type="match status" value="1"/>
</dbReference>
<accession>A0ABW4PC26</accession>
<dbReference type="InterPro" id="IPR029058">
    <property type="entry name" value="AB_hydrolase_fold"/>
</dbReference>
<dbReference type="GO" id="GO:0016787">
    <property type="term" value="F:hydrolase activity"/>
    <property type="evidence" value="ECO:0007669"/>
    <property type="project" value="UniProtKB-KW"/>
</dbReference>
<feature type="domain" description="Xaa-Pro dipeptidyl-peptidase C-terminal" evidence="4">
    <location>
        <begin position="373"/>
        <end position="597"/>
    </location>
</feature>
<evidence type="ECO:0000313" key="5">
    <source>
        <dbReference type="EMBL" id="MFD1814950.1"/>
    </source>
</evidence>
<dbReference type="SUPFAM" id="SSF53474">
    <property type="entry name" value="alpha/beta-Hydrolases"/>
    <property type="match status" value="1"/>
</dbReference>
<evidence type="ECO:0000256" key="1">
    <source>
        <dbReference type="ARBA" id="ARBA00008645"/>
    </source>
</evidence>
<dbReference type="InterPro" id="IPR005674">
    <property type="entry name" value="CocE/Ser_esterase"/>
</dbReference>
<sequence length="601" mass="61671">MRTTTTLFGALVVIAGAALLPAGAAHADPAGFTKSSLFLDATVGPDGSRHCNVEADLYVPDGVSAEDPAPAVLTTHGFGQTKNAQAPTAEFLAGRGYVVLAYSGLGFGGTGCKVTIDSPDPDGQAAQDLVSFLGGADGIAFEDAAHTRPVPGLDSVVRDTVAQDGWALPNDPRVGMVGGSYGGAIQFAAAAVDPRIDAIVPMITWNDLTYSLAPNSSGATVGVSSEVPGATKTSWASIFSAAGVTAPGAAGYRTDPTKLLGCPNFADATCGALVTSYTQGFPDPQAVDFLRSASVASYVDRIHTPTLLIQGAEDTLFNLNEATATFEALQRRGVEVEMIWQQRGHSSGGDASLLAGGSTRPNPDTQYTTARYLDWFDRHLDGSGGAGGPTFAYHQDWVGSNVDSADSYATADTPDVGTDRVMYLSADARLVTDVAAVRSGEQTFSTPAGGVVQGSTPSNIQVAPGPRPENQPTGSFVEWTGAALDAPVDVVGAPTATLRISTPTPVAGNADAVVVFAKLYDVAPDGSATLINGHVAPVRIVEPNAPVRVTLPAIVHRFDVGHSVRLVLSGSDSNFRGGLVPRQVTVAGDVGQQLVLPVVAS</sequence>
<evidence type="ECO:0000256" key="3">
    <source>
        <dbReference type="SAM" id="SignalP"/>
    </source>
</evidence>
<dbReference type="Pfam" id="PF08530">
    <property type="entry name" value="PepX_C"/>
    <property type="match status" value="1"/>
</dbReference>
<dbReference type="SMART" id="SM00939">
    <property type="entry name" value="PepX_C"/>
    <property type="match status" value="1"/>
</dbReference>
<name>A0ABW4PC26_9NOCA</name>
<dbReference type="Gene3D" id="3.40.50.1820">
    <property type="entry name" value="alpha/beta hydrolase"/>
    <property type="match status" value="1"/>
</dbReference>
<dbReference type="SUPFAM" id="SSF49785">
    <property type="entry name" value="Galactose-binding domain-like"/>
    <property type="match status" value="1"/>
</dbReference>
<dbReference type="Proteomes" id="UP001597286">
    <property type="component" value="Unassembled WGS sequence"/>
</dbReference>
<feature type="chain" id="PRO_5046636775" evidence="3">
    <location>
        <begin position="28"/>
        <end position="601"/>
    </location>
</feature>
<gene>
    <name evidence="5" type="ORF">ACFSJG_22260</name>
</gene>
<dbReference type="InterPro" id="IPR000383">
    <property type="entry name" value="Xaa-Pro-like_dom"/>
</dbReference>
<keyword evidence="2 5" id="KW-0378">Hydrolase</keyword>
<reference evidence="6" key="1">
    <citation type="journal article" date="2019" name="Int. J. Syst. Evol. Microbiol.">
        <title>The Global Catalogue of Microorganisms (GCM) 10K type strain sequencing project: providing services to taxonomists for standard genome sequencing and annotation.</title>
        <authorList>
            <consortium name="The Broad Institute Genomics Platform"/>
            <consortium name="The Broad Institute Genome Sequencing Center for Infectious Disease"/>
            <person name="Wu L."/>
            <person name="Ma J."/>
        </authorList>
    </citation>
    <scope>NUCLEOTIDE SEQUENCE [LARGE SCALE GENOMIC DNA]</scope>
    <source>
        <strain evidence="6">DT72</strain>
    </source>
</reference>
<protein>
    <submittedName>
        <fullName evidence="5">CocE/NonD family hydrolase</fullName>
    </submittedName>
</protein>
<dbReference type="NCBIfam" id="TIGR00976">
    <property type="entry name" value="CocE_NonD"/>
    <property type="match status" value="1"/>
</dbReference>
<organism evidence="5 6">
    <name type="scientific">Rhodococcus gannanensis</name>
    <dbReference type="NCBI Taxonomy" id="1960308"/>
    <lineage>
        <taxon>Bacteria</taxon>
        <taxon>Bacillati</taxon>
        <taxon>Actinomycetota</taxon>
        <taxon>Actinomycetes</taxon>
        <taxon>Mycobacteriales</taxon>
        <taxon>Nocardiaceae</taxon>
        <taxon>Rhodococcus</taxon>
    </lineage>
</organism>